<dbReference type="PANTHER" id="PTHR33545">
    <property type="entry name" value="UPF0750 MEMBRANE PROTEIN YITT-RELATED"/>
    <property type="match status" value="1"/>
</dbReference>
<evidence type="ECO:0000256" key="2">
    <source>
        <dbReference type="ARBA" id="ARBA00022475"/>
    </source>
</evidence>
<protein>
    <submittedName>
        <fullName evidence="8">YitT family protein</fullName>
    </submittedName>
</protein>
<dbReference type="Proteomes" id="UP000253208">
    <property type="component" value="Unassembled WGS sequence"/>
</dbReference>
<keyword evidence="3 6" id="KW-0812">Transmembrane</keyword>
<evidence type="ECO:0000256" key="1">
    <source>
        <dbReference type="ARBA" id="ARBA00004651"/>
    </source>
</evidence>
<keyword evidence="5 6" id="KW-0472">Membrane</keyword>
<feature type="domain" description="DUF2179" evidence="7">
    <location>
        <begin position="228"/>
        <end position="282"/>
    </location>
</feature>
<accession>A0A367G2N0</accession>
<dbReference type="Pfam" id="PF10035">
    <property type="entry name" value="DUF2179"/>
    <property type="match status" value="1"/>
</dbReference>
<evidence type="ECO:0000256" key="5">
    <source>
        <dbReference type="ARBA" id="ARBA00023136"/>
    </source>
</evidence>
<dbReference type="InterPro" id="IPR015867">
    <property type="entry name" value="N-reg_PII/ATP_PRibTrfase_C"/>
</dbReference>
<evidence type="ECO:0000256" key="3">
    <source>
        <dbReference type="ARBA" id="ARBA00022692"/>
    </source>
</evidence>
<feature type="transmembrane region" description="Helical" evidence="6">
    <location>
        <begin position="12"/>
        <end position="31"/>
    </location>
</feature>
<dbReference type="AlphaFoldDB" id="A0A367G2N0"/>
<dbReference type="PANTHER" id="PTHR33545:SF9">
    <property type="entry name" value="UPF0750 MEMBRANE PROTEIN YITE"/>
    <property type="match status" value="1"/>
</dbReference>
<dbReference type="EMBL" id="PSQG01000008">
    <property type="protein sequence ID" value="RCH44473.1"/>
    <property type="molecule type" value="Genomic_DNA"/>
</dbReference>
<feature type="transmembrane region" description="Helical" evidence="6">
    <location>
        <begin position="155"/>
        <end position="175"/>
    </location>
</feature>
<sequence length="289" mass="31606">MSLVKKKDWYLDYLLIIVGTGLMALAINSVFDATGLVTGGFSGIAILVKHWTGEIIDGGVPLWLTNITLNIPLFFLGWRIKGFSFVKKALVGEISLSTWLAIQPVWNIAGDDLLLAAVYGGVILGIGIGMVFLGQGTTGGTDMMAALIQKYMRHYSIAQIMQFIDGLIVIVGMYVFGIQRALYAIIAVYLVTKVSDSLIEGLKFSKQTFIITEKPDEVARVIMEDLDRGATGICGKGMYSGQEKTIIFCVVNKKEIVKLKELVDDIDPNAFVIVSDAREVHGEGFIEKN</sequence>
<dbReference type="PIRSF" id="PIRSF006483">
    <property type="entry name" value="Membrane_protein_YitT"/>
    <property type="match status" value="1"/>
</dbReference>
<keyword evidence="4 6" id="KW-1133">Transmembrane helix</keyword>
<dbReference type="CDD" id="cd16380">
    <property type="entry name" value="YitT_C"/>
    <property type="match status" value="1"/>
</dbReference>
<comment type="subcellular location">
    <subcellularLocation>
        <location evidence="1">Cell membrane</location>
        <topology evidence="1">Multi-pass membrane protein</topology>
    </subcellularLocation>
</comment>
<name>A0A367G2N0_9FIRM</name>
<feature type="transmembrane region" description="Helical" evidence="6">
    <location>
        <begin position="60"/>
        <end position="78"/>
    </location>
</feature>
<dbReference type="InterPro" id="IPR051461">
    <property type="entry name" value="UPF0750_membrane"/>
</dbReference>
<evidence type="ECO:0000313" key="8">
    <source>
        <dbReference type="EMBL" id="RCH44473.1"/>
    </source>
</evidence>
<keyword evidence="2" id="KW-1003">Cell membrane</keyword>
<dbReference type="Gene3D" id="3.30.70.120">
    <property type="match status" value="1"/>
</dbReference>
<dbReference type="InterPro" id="IPR019264">
    <property type="entry name" value="DUF2179"/>
</dbReference>
<evidence type="ECO:0000259" key="7">
    <source>
        <dbReference type="Pfam" id="PF10035"/>
    </source>
</evidence>
<dbReference type="InterPro" id="IPR003740">
    <property type="entry name" value="YitT"/>
</dbReference>
<evidence type="ECO:0000313" key="9">
    <source>
        <dbReference type="Proteomes" id="UP000253208"/>
    </source>
</evidence>
<organism evidence="8 9">
    <name type="scientific">Blautia obeum</name>
    <dbReference type="NCBI Taxonomy" id="40520"/>
    <lineage>
        <taxon>Bacteria</taxon>
        <taxon>Bacillati</taxon>
        <taxon>Bacillota</taxon>
        <taxon>Clostridia</taxon>
        <taxon>Lachnospirales</taxon>
        <taxon>Lachnospiraceae</taxon>
        <taxon>Blautia</taxon>
    </lineage>
</organism>
<evidence type="ECO:0000256" key="6">
    <source>
        <dbReference type="SAM" id="Phobius"/>
    </source>
</evidence>
<comment type="caution">
    <text evidence="8">The sequence shown here is derived from an EMBL/GenBank/DDBJ whole genome shotgun (WGS) entry which is preliminary data.</text>
</comment>
<evidence type="ECO:0000256" key="4">
    <source>
        <dbReference type="ARBA" id="ARBA00022989"/>
    </source>
</evidence>
<dbReference type="GO" id="GO:0005886">
    <property type="term" value="C:plasma membrane"/>
    <property type="evidence" value="ECO:0007669"/>
    <property type="project" value="UniProtKB-SubCell"/>
</dbReference>
<dbReference type="RefSeq" id="WP_059085351.1">
    <property type="nucleotide sequence ID" value="NZ_PSQG01000008.1"/>
</dbReference>
<proteinExistence type="predicted"/>
<dbReference type="Pfam" id="PF02588">
    <property type="entry name" value="YitT_membrane"/>
    <property type="match status" value="1"/>
</dbReference>
<feature type="transmembrane region" description="Helical" evidence="6">
    <location>
        <begin position="114"/>
        <end position="134"/>
    </location>
</feature>
<reference evidence="8 9" key="1">
    <citation type="submission" date="2018-02" db="EMBL/GenBank/DDBJ databases">
        <title>Complete genome sequencing of Faecalibacterium prausnitzii strains isolated from the human gut.</title>
        <authorList>
            <person name="Fitzgerald B.C."/>
            <person name="Shkoporov A.N."/>
            <person name="Ross P.R."/>
            <person name="Hill C."/>
        </authorList>
    </citation>
    <scope>NUCLEOTIDE SEQUENCE [LARGE SCALE GENOMIC DNA]</scope>
    <source>
        <strain evidence="8 9">APC942/31-1</strain>
    </source>
</reference>
<gene>
    <name evidence="8" type="ORF">C4886_07490</name>
</gene>